<protein>
    <submittedName>
        <fullName evidence="2">Uncharacterized protein</fullName>
    </submittedName>
</protein>
<evidence type="ECO:0000256" key="1">
    <source>
        <dbReference type="SAM" id="MobiDB-lite"/>
    </source>
</evidence>
<gene>
    <name evidence="2" type="ORF">EJ06DRAFT_508746</name>
</gene>
<dbReference type="Proteomes" id="UP000799640">
    <property type="component" value="Unassembled WGS sequence"/>
</dbReference>
<accession>A0A6G1HYZ9</accession>
<dbReference type="EMBL" id="ML996693">
    <property type="protein sequence ID" value="KAF2401232.1"/>
    <property type="molecule type" value="Genomic_DNA"/>
</dbReference>
<reference evidence="2" key="1">
    <citation type="journal article" date="2020" name="Stud. Mycol.">
        <title>101 Dothideomycetes genomes: a test case for predicting lifestyles and emergence of pathogens.</title>
        <authorList>
            <person name="Haridas S."/>
            <person name="Albert R."/>
            <person name="Binder M."/>
            <person name="Bloem J."/>
            <person name="Labutti K."/>
            <person name="Salamov A."/>
            <person name="Andreopoulos B."/>
            <person name="Baker S."/>
            <person name="Barry K."/>
            <person name="Bills G."/>
            <person name="Bluhm B."/>
            <person name="Cannon C."/>
            <person name="Castanera R."/>
            <person name="Culley D."/>
            <person name="Daum C."/>
            <person name="Ezra D."/>
            <person name="Gonzalez J."/>
            <person name="Henrissat B."/>
            <person name="Kuo A."/>
            <person name="Liang C."/>
            <person name="Lipzen A."/>
            <person name="Lutzoni F."/>
            <person name="Magnuson J."/>
            <person name="Mondo S."/>
            <person name="Nolan M."/>
            <person name="Ohm R."/>
            <person name="Pangilinan J."/>
            <person name="Park H.-J."/>
            <person name="Ramirez L."/>
            <person name="Alfaro M."/>
            <person name="Sun H."/>
            <person name="Tritt A."/>
            <person name="Yoshinaga Y."/>
            <person name="Zwiers L.-H."/>
            <person name="Turgeon B."/>
            <person name="Goodwin S."/>
            <person name="Spatafora J."/>
            <person name="Crous P."/>
            <person name="Grigoriev I."/>
        </authorList>
    </citation>
    <scope>NUCLEOTIDE SEQUENCE</scope>
    <source>
        <strain evidence="2">CBS 262.69</strain>
    </source>
</reference>
<feature type="region of interest" description="Disordered" evidence="1">
    <location>
        <begin position="74"/>
        <end position="112"/>
    </location>
</feature>
<feature type="compositionally biased region" description="Polar residues" evidence="1">
    <location>
        <begin position="88"/>
        <end position="100"/>
    </location>
</feature>
<proteinExistence type="predicted"/>
<dbReference type="AlphaFoldDB" id="A0A6G1HYZ9"/>
<sequence>MRIAACIHLLPNRSHSLSLHTLNPRSAIHILYSLPLRRSSVGLHRLSTAIMPPKQSKQATLKYVRPSQQTLRKFFSKSDDTPPIKPSGKQQTKLAFSTKSSQKKDEGSKIRT</sequence>
<evidence type="ECO:0000313" key="3">
    <source>
        <dbReference type="Proteomes" id="UP000799640"/>
    </source>
</evidence>
<organism evidence="2 3">
    <name type="scientific">Trichodelitschia bisporula</name>
    <dbReference type="NCBI Taxonomy" id="703511"/>
    <lineage>
        <taxon>Eukaryota</taxon>
        <taxon>Fungi</taxon>
        <taxon>Dikarya</taxon>
        <taxon>Ascomycota</taxon>
        <taxon>Pezizomycotina</taxon>
        <taxon>Dothideomycetes</taxon>
        <taxon>Dothideomycetes incertae sedis</taxon>
        <taxon>Phaeotrichales</taxon>
        <taxon>Phaeotrichaceae</taxon>
        <taxon>Trichodelitschia</taxon>
    </lineage>
</organism>
<keyword evidence="3" id="KW-1185">Reference proteome</keyword>
<name>A0A6G1HYZ9_9PEZI</name>
<evidence type="ECO:0000313" key="2">
    <source>
        <dbReference type="EMBL" id="KAF2401232.1"/>
    </source>
</evidence>
<feature type="compositionally biased region" description="Basic and acidic residues" evidence="1">
    <location>
        <begin position="102"/>
        <end position="112"/>
    </location>
</feature>